<dbReference type="InterPro" id="IPR036908">
    <property type="entry name" value="RlpA-like_sf"/>
</dbReference>
<keyword evidence="2" id="KW-0378">Hydrolase</keyword>
<evidence type="ECO:0000256" key="3">
    <source>
        <dbReference type="ARBA" id="ARBA00023277"/>
    </source>
</evidence>
<accession>A0A345T710</accession>
<keyword evidence="4" id="KW-0326">Glycosidase</keyword>
<organism evidence="10 11">
    <name type="scientific">Peterkaempfera bronchialis</name>
    <dbReference type="NCBI Taxonomy" id="2126346"/>
    <lineage>
        <taxon>Bacteria</taxon>
        <taxon>Bacillati</taxon>
        <taxon>Actinomycetota</taxon>
        <taxon>Actinomycetes</taxon>
        <taxon>Kitasatosporales</taxon>
        <taxon>Streptomycetaceae</taxon>
        <taxon>Peterkaempfera</taxon>
    </lineage>
</organism>
<dbReference type="SMART" id="SM00637">
    <property type="entry name" value="CBD_II"/>
    <property type="match status" value="1"/>
</dbReference>
<dbReference type="InterPro" id="IPR008965">
    <property type="entry name" value="CBM2/CBM3_carb-bd_dom_sf"/>
</dbReference>
<evidence type="ECO:0000256" key="1">
    <source>
        <dbReference type="ARBA" id="ARBA00022729"/>
    </source>
</evidence>
<keyword evidence="1 7" id="KW-0732">Signal</keyword>
<dbReference type="GO" id="GO:0000272">
    <property type="term" value="P:polysaccharide catabolic process"/>
    <property type="evidence" value="ECO:0007669"/>
    <property type="project" value="UniProtKB-KW"/>
</dbReference>
<evidence type="ECO:0000259" key="9">
    <source>
        <dbReference type="PROSITE" id="PS51173"/>
    </source>
</evidence>
<dbReference type="Gene3D" id="2.60.40.290">
    <property type="match status" value="1"/>
</dbReference>
<evidence type="ECO:0000256" key="5">
    <source>
        <dbReference type="ARBA" id="ARBA00023326"/>
    </source>
</evidence>
<keyword evidence="5" id="KW-0624">Polysaccharide degradation</keyword>
<dbReference type="Gene3D" id="2.40.40.10">
    <property type="entry name" value="RlpA-like domain"/>
    <property type="match status" value="1"/>
</dbReference>
<dbReference type="PROSITE" id="PS50853">
    <property type="entry name" value="FN3"/>
    <property type="match status" value="1"/>
</dbReference>
<dbReference type="SUPFAM" id="SSF49265">
    <property type="entry name" value="Fibronectin type III"/>
    <property type="match status" value="1"/>
</dbReference>
<feature type="region of interest" description="Disordered" evidence="6">
    <location>
        <begin position="304"/>
        <end position="343"/>
    </location>
</feature>
<dbReference type="KEGG" id="stri:C7M71_029440"/>
<feature type="domain" description="CBM2" evidence="9">
    <location>
        <begin position="420"/>
        <end position="524"/>
    </location>
</feature>
<feature type="compositionally biased region" description="Low complexity" evidence="6">
    <location>
        <begin position="308"/>
        <end position="318"/>
    </location>
</feature>
<name>A0A345T710_9ACTN</name>
<evidence type="ECO:0000313" key="10">
    <source>
        <dbReference type="EMBL" id="AXI81765.1"/>
    </source>
</evidence>
<protein>
    <submittedName>
        <fullName evidence="10">Cellulose-binding protein</fullName>
    </submittedName>
</protein>
<dbReference type="InterPro" id="IPR003961">
    <property type="entry name" value="FN3_dom"/>
</dbReference>
<evidence type="ECO:0000259" key="8">
    <source>
        <dbReference type="PROSITE" id="PS50853"/>
    </source>
</evidence>
<evidence type="ECO:0000256" key="2">
    <source>
        <dbReference type="ARBA" id="ARBA00022801"/>
    </source>
</evidence>
<dbReference type="InterPro" id="IPR036749">
    <property type="entry name" value="Expansin_CBD_sf"/>
</dbReference>
<dbReference type="GO" id="GO:0004553">
    <property type="term" value="F:hydrolase activity, hydrolyzing O-glycosyl compounds"/>
    <property type="evidence" value="ECO:0007669"/>
    <property type="project" value="InterPro"/>
</dbReference>
<keyword evidence="11" id="KW-1185">Reference proteome</keyword>
<reference evidence="11" key="1">
    <citation type="submission" date="2018-07" db="EMBL/GenBank/DDBJ databases">
        <title>Streptacidiphilus bronchialis DSM 106435 chromosome.</title>
        <authorList>
            <person name="Batra D."/>
            <person name="Gulvik C.A."/>
        </authorList>
    </citation>
    <scope>NUCLEOTIDE SEQUENCE [LARGE SCALE GENOMIC DNA]</scope>
    <source>
        <strain evidence="11">DSM 106435</strain>
    </source>
</reference>
<dbReference type="PROSITE" id="PS00561">
    <property type="entry name" value="CBM2_A"/>
    <property type="match status" value="1"/>
</dbReference>
<dbReference type="InterPro" id="IPR013783">
    <property type="entry name" value="Ig-like_fold"/>
</dbReference>
<feature type="domain" description="Fibronectin type-III" evidence="8">
    <location>
        <begin position="332"/>
        <end position="417"/>
    </location>
</feature>
<dbReference type="InterPro" id="IPR036116">
    <property type="entry name" value="FN3_sf"/>
</dbReference>
<dbReference type="OrthoDB" id="3494484at2"/>
<dbReference type="CDD" id="cd00063">
    <property type="entry name" value="FN3"/>
    <property type="match status" value="1"/>
</dbReference>
<dbReference type="InterPro" id="IPR012291">
    <property type="entry name" value="CBM2_carb-bd_dom_sf"/>
</dbReference>
<dbReference type="Gene3D" id="2.60.40.760">
    <property type="entry name" value="Expansin, cellulose-binding-like domain"/>
    <property type="match status" value="1"/>
</dbReference>
<dbReference type="SUPFAM" id="SSF50685">
    <property type="entry name" value="Barwin-like endoglucanases"/>
    <property type="match status" value="1"/>
</dbReference>
<dbReference type="EMBL" id="CP031264">
    <property type="protein sequence ID" value="AXI81765.1"/>
    <property type="molecule type" value="Genomic_DNA"/>
</dbReference>
<dbReference type="InterPro" id="IPR018366">
    <property type="entry name" value="CBM2_CS"/>
</dbReference>
<evidence type="ECO:0000313" key="11">
    <source>
        <dbReference type="Proteomes" id="UP000249340"/>
    </source>
</evidence>
<dbReference type="Pfam" id="PF00041">
    <property type="entry name" value="fn3"/>
    <property type="match status" value="1"/>
</dbReference>
<dbReference type="PROSITE" id="PS51173">
    <property type="entry name" value="CBM2"/>
    <property type="match status" value="1"/>
</dbReference>
<dbReference type="AlphaFoldDB" id="A0A345T710"/>
<feature type="signal peptide" evidence="7">
    <location>
        <begin position="1"/>
        <end position="21"/>
    </location>
</feature>
<dbReference type="SUPFAM" id="SSF49384">
    <property type="entry name" value="Carbohydrate-binding domain"/>
    <property type="match status" value="1"/>
</dbReference>
<feature type="chain" id="PRO_5016922880" evidence="7">
    <location>
        <begin position="22"/>
        <end position="524"/>
    </location>
</feature>
<dbReference type="InterPro" id="IPR001919">
    <property type="entry name" value="CBD2"/>
</dbReference>
<dbReference type="Pfam" id="PF00553">
    <property type="entry name" value="CBM_2"/>
    <property type="match status" value="1"/>
</dbReference>
<proteinExistence type="predicted"/>
<evidence type="ECO:0000256" key="6">
    <source>
        <dbReference type="SAM" id="MobiDB-lite"/>
    </source>
</evidence>
<evidence type="ECO:0000256" key="7">
    <source>
        <dbReference type="SAM" id="SignalP"/>
    </source>
</evidence>
<dbReference type="GO" id="GO:0030247">
    <property type="term" value="F:polysaccharide binding"/>
    <property type="evidence" value="ECO:0007669"/>
    <property type="project" value="UniProtKB-UniRule"/>
</dbReference>
<evidence type="ECO:0000256" key="4">
    <source>
        <dbReference type="ARBA" id="ARBA00023295"/>
    </source>
</evidence>
<keyword evidence="3" id="KW-0119">Carbohydrate metabolism</keyword>
<dbReference type="SMART" id="SM00060">
    <property type="entry name" value="FN3"/>
    <property type="match status" value="1"/>
</dbReference>
<gene>
    <name evidence="10" type="ORF">C7M71_029440</name>
</gene>
<dbReference type="Gene3D" id="2.60.40.10">
    <property type="entry name" value="Immunoglobulins"/>
    <property type="match status" value="1"/>
</dbReference>
<sequence>MLAALALVTAVCTTASTSASAAVSASYTGNATYFDALGSPYGGCGVPQANLDSQNFVALNVFNTPGSSSYNTRPVPAQDAAKMGAFANGLNCGRWVQVTIGDYCTGINDGDINQPFCRNGSWTQDKYNGATLNMLVADSCADPNGWCRNDPNHLDLAKDSLNRFAKDGTPVGDMYPNHWGNRHITWSYVPAPGYTGDISIGFMANAKPYWPAIAITHLANGIHGVEYFDGSAWQPAQRQTDMGQAFVIAPTATNGTSYRIRVRDADDALVQGGRTYSFTMPSSCSNGCSSPFTGVSYTTDGGTGGTTAGTTSGTTAGTTSGGTGGDTTPPTAPGQPSVTGTTSTTVSLTWGAATDNVGVTGYNVYRDGLLVASPVGTSYTDTGLTPSTAYSYSIKARDAAGNLSAASGTVTATTSATSGGGGQNSGCAASWHLDSQWNAGFGATVTVSNTGTAATRSWKVTWTWPGGQTATDHWNADLTQTGTGVTATSLGYNGSLAPKGTTTFGFNATGTAPTTAPALSCTAT</sequence>
<dbReference type="Proteomes" id="UP000249340">
    <property type="component" value="Chromosome"/>
</dbReference>